<gene>
    <name evidence="3" type="ORF">CLV33_101419</name>
</gene>
<organism evidence="3 4">
    <name type="scientific">Jejuia pallidilutea</name>
    <dbReference type="NCBI Taxonomy" id="504487"/>
    <lineage>
        <taxon>Bacteria</taxon>
        <taxon>Pseudomonadati</taxon>
        <taxon>Bacteroidota</taxon>
        <taxon>Flavobacteriia</taxon>
        <taxon>Flavobacteriales</taxon>
        <taxon>Flavobacteriaceae</taxon>
        <taxon>Jejuia</taxon>
    </lineage>
</organism>
<evidence type="ECO:0000313" key="4">
    <source>
        <dbReference type="Proteomes" id="UP000251545"/>
    </source>
</evidence>
<dbReference type="RefSeq" id="WP_105472505.1">
    <property type="nucleotide sequence ID" value="NZ_PVEO01000001.1"/>
</dbReference>
<evidence type="ECO:0000259" key="2">
    <source>
        <dbReference type="Pfam" id="PF04909"/>
    </source>
</evidence>
<dbReference type="Pfam" id="PF04909">
    <property type="entry name" value="Amidohydro_2"/>
    <property type="match status" value="1"/>
</dbReference>
<dbReference type="InterPro" id="IPR032466">
    <property type="entry name" value="Metal_Hydrolase"/>
</dbReference>
<comment type="similarity">
    <text evidence="1">Belongs to the metallo-dependent hydrolases superfamily.</text>
</comment>
<dbReference type="GO" id="GO:0016787">
    <property type="term" value="F:hydrolase activity"/>
    <property type="evidence" value="ECO:0007669"/>
    <property type="project" value="InterPro"/>
</dbReference>
<dbReference type="PANTHER" id="PTHR43569">
    <property type="entry name" value="AMIDOHYDROLASE"/>
    <property type="match status" value="1"/>
</dbReference>
<reference evidence="3 4" key="1">
    <citation type="submission" date="2018-02" db="EMBL/GenBank/DDBJ databases">
        <title>Genomic Encyclopedia of Archaeal and Bacterial Type Strains, Phase II (KMG-II): from individual species to whole genera.</title>
        <authorList>
            <person name="Goeker M."/>
        </authorList>
    </citation>
    <scope>NUCLEOTIDE SEQUENCE [LARGE SCALE GENOMIC DNA]</scope>
    <source>
        <strain evidence="3 4">DSM 21165</strain>
    </source>
</reference>
<name>A0A362X3M2_9FLAO</name>
<evidence type="ECO:0000256" key="1">
    <source>
        <dbReference type="ARBA" id="ARBA00038310"/>
    </source>
</evidence>
<dbReference type="Gene3D" id="3.20.20.140">
    <property type="entry name" value="Metal-dependent hydrolases"/>
    <property type="match status" value="1"/>
</dbReference>
<accession>A0A362X3M2</accession>
<dbReference type="AlphaFoldDB" id="A0A362X3M2"/>
<protein>
    <submittedName>
        <fullName evidence="3">L-fuconolactonase</fullName>
    </submittedName>
</protein>
<comment type="caution">
    <text evidence="3">The sequence shown here is derived from an EMBL/GenBank/DDBJ whole genome shotgun (WGS) entry which is preliminary data.</text>
</comment>
<feature type="domain" description="Amidohydrolase-related" evidence="2">
    <location>
        <begin position="3"/>
        <end position="274"/>
    </location>
</feature>
<dbReference type="InterPro" id="IPR052350">
    <property type="entry name" value="Metallo-dep_Lactonases"/>
</dbReference>
<dbReference type="EMBL" id="PVEO01000001">
    <property type="protein sequence ID" value="PQV51495.1"/>
    <property type="molecule type" value="Genomic_DNA"/>
</dbReference>
<sequence length="274" mass="31780">MTIDSHQHFWKYDAKTYPWIDGTKEILKKDFLPDNLKPVLKKNDIDGCIAVQASHSIHETEFLLYLAENYDFIKGVVGWLDLRSETIEDDLKNLSKNPHLKGIRHIVQAEAKDFMLCPDFQFGISKLHQFGLTYDILIDHTQLEEAIQMVEQFPEQKFVLDHIAKPEISKGIDEKWRTNIENLAKNPNVYCKISGMVTETKNNDWKHANFNPFIETVVSAFGYDRIMYGSDWPVSLLACSYKEQFTILENYSSNFSAENRAKLMGLNAVKFYNL</sequence>
<dbReference type="InterPro" id="IPR006680">
    <property type="entry name" value="Amidohydro-rel"/>
</dbReference>
<evidence type="ECO:0000313" key="3">
    <source>
        <dbReference type="EMBL" id="PQV51495.1"/>
    </source>
</evidence>
<dbReference type="PANTHER" id="PTHR43569:SF2">
    <property type="entry name" value="AMIDOHYDROLASE-RELATED DOMAIN-CONTAINING PROTEIN"/>
    <property type="match status" value="1"/>
</dbReference>
<dbReference type="Proteomes" id="UP000251545">
    <property type="component" value="Unassembled WGS sequence"/>
</dbReference>
<dbReference type="SUPFAM" id="SSF51556">
    <property type="entry name" value="Metallo-dependent hydrolases"/>
    <property type="match status" value="1"/>
</dbReference>
<proteinExistence type="inferred from homology"/>